<evidence type="ECO:0000313" key="3">
    <source>
        <dbReference type="Proteomes" id="UP001172673"/>
    </source>
</evidence>
<gene>
    <name evidence="2" type="ORF">H2200_009774</name>
</gene>
<protein>
    <submittedName>
        <fullName evidence="2">Uncharacterized protein</fullName>
    </submittedName>
</protein>
<feature type="compositionally biased region" description="Polar residues" evidence="1">
    <location>
        <begin position="31"/>
        <end position="67"/>
    </location>
</feature>
<proteinExistence type="predicted"/>
<dbReference type="Proteomes" id="UP001172673">
    <property type="component" value="Unassembled WGS sequence"/>
</dbReference>
<feature type="region of interest" description="Disordered" evidence="1">
    <location>
        <begin position="1"/>
        <end position="137"/>
    </location>
</feature>
<evidence type="ECO:0000313" key="2">
    <source>
        <dbReference type="EMBL" id="KAJ9605925.1"/>
    </source>
</evidence>
<comment type="caution">
    <text evidence="2">The sequence shown here is derived from an EMBL/GenBank/DDBJ whole genome shotgun (WGS) entry which is preliminary data.</text>
</comment>
<reference evidence="2" key="1">
    <citation type="submission" date="2022-10" db="EMBL/GenBank/DDBJ databases">
        <title>Culturing micro-colonial fungi from biological soil crusts in the Mojave desert and describing Neophaeococcomyces mojavensis, and introducing the new genera and species Taxawa tesnikishii.</title>
        <authorList>
            <person name="Kurbessoian T."/>
            <person name="Stajich J.E."/>
        </authorList>
    </citation>
    <scope>NUCLEOTIDE SEQUENCE</scope>
    <source>
        <strain evidence="2">TK_41</strain>
    </source>
</reference>
<organism evidence="2 3">
    <name type="scientific">Cladophialophora chaetospira</name>
    <dbReference type="NCBI Taxonomy" id="386627"/>
    <lineage>
        <taxon>Eukaryota</taxon>
        <taxon>Fungi</taxon>
        <taxon>Dikarya</taxon>
        <taxon>Ascomycota</taxon>
        <taxon>Pezizomycotina</taxon>
        <taxon>Eurotiomycetes</taxon>
        <taxon>Chaetothyriomycetidae</taxon>
        <taxon>Chaetothyriales</taxon>
        <taxon>Herpotrichiellaceae</taxon>
        <taxon>Cladophialophora</taxon>
    </lineage>
</organism>
<dbReference type="AlphaFoldDB" id="A0AA38X352"/>
<name>A0AA38X352_9EURO</name>
<keyword evidence="3" id="KW-1185">Reference proteome</keyword>
<accession>A0AA38X352</accession>
<feature type="compositionally biased region" description="Basic and acidic residues" evidence="1">
    <location>
        <begin position="108"/>
        <end position="126"/>
    </location>
</feature>
<dbReference type="EMBL" id="JAPDRK010000015">
    <property type="protein sequence ID" value="KAJ9605925.1"/>
    <property type="molecule type" value="Genomic_DNA"/>
</dbReference>
<sequence>MRTRFLIQHASRGWSAARTTPGDRFNRLTRILQTRSATTTGGSEDNPQSNVSPGTASPQSSSKQAQGVNKDAGAGAQDQDKGSVASPLDQNDSRGGQDEEQGTQPFHRNPDKPADQKASEVEDQKQPLDPADPAGRK</sequence>
<evidence type="ECO:0000256" key="1">
    <source>
        <dbReference type="SAM" id="MobiDB-lite"/>
    </source>
</evidence>